<proteinExistence type="predicted"/>
<dbReference type="Proteomes" id="UP001345963">
    <property type="component" value="Unassembled WGS sequence"/>
</dbReference>
<accession>A0ABU7AGR1</accession>
<evidence type="ECO:0000259" key="3">
    <source>
        <dbReference type="SMART" id="SM00322"/>
    </source>
</evidence>
<dbReference type="InterPro" id="IPR004087">
    <property type="entry name" value="KH_dom"/>
</dbReference>
<gene>
    <name evidence="4" type="primary">FUBP3_3</name>
    <name evidence="4" type="ORF">ATANTOWER_016926</name>
</gene>
<dbReference type="Pfam" id="PF00013">
    <property type="entry name" value="KH_1"/>
    <property type="match status" value="1"/>
</dbReference>
<evidence type="ECO:0000256" key="1">
    <source>
        <dbReference type="ARBA" id="ARBA00022737"/>
    </source>
</evidence>
<evidence type="ECO:0000256" key="2">
    <source>
        <dbReference type="PROSITE-ProRule" id="PRU00117"/>
    </source>
</evidence>
<dbReference type="EMBL" id="JAHUTI010013334">
    <property type="protein sequence ID" value="MED6236971.1"/>
    <property type="molecule type" value="Genomic_DNA"/>
</dbReference>
<comment type="caution">
    <text evidence="4">The sequence shown here is derived from an EMBL/GenBank/DDBJ whole genome shotgun (WGS) entry which is preliminary data.</text>
</comment>
<evidence type="ECO:0000313" key="4">
    <source>
        <dbReference type="EMBL" id="MED6236971.1"/>
    </source>
</evidence>
<protein>
    <submittedName>
        <fullName evidence="4">Far upstream element-binding protein 3</fullName>
    </submittedName>
</protein>
<sequence>MNLKRTCLPLYGFFNLIQIKNVHLHQFRINPVLMFQLVCSDDGISPERVAMVMGQPERCQHAVHLINELIQTAQERDGFGSALRSTRVRGRSDWTMGSPGPLQEVTYTIPADKCGLVIGKGGETIKSINQQSGAHVELQRNPPPSTDPNTRVFTIRGTAQQMEVARQLIDDKIGGSGIMSNGGFGFSPFTQGPATHQK</sequence>
<evidence type="ECO:0000313" key="5">
    <source>
        <dbReference type="Proteomes" id="UP001345963"/>
    </source>
</evidence>
<dbReference type="SUPFAM" id="SSF54791">
    <property type="entry name" value="Eukaryotic type KH-domain (KH-domain type I)"/>
    <property type="match status" value="1"/>
</dbReference>
<feature type="domain" description="K Homology" evidence="3">
    <location>
        <begin position="101"/>
        <end position="174"/>
    </location>
</feature>
<dbReference type="InterPro" id="IPR036612">
    <property type="entry name" value="KH_dom_type_1_sf"/>
</dbReference>
<keyword evidence="1" id="KW-0677">Repeat</keyword>
<keyword evidence="5" id="KW-1185">Reference proteome</keyword>
<reference evidence="4 5" key="1">
    <citation type="submission" date="2021-07" db="EMBL/GenBank/DDBJ databases">
        <authorList>
            <person name="Palmer J.M."/>
        </authorList>
    </citation>
    <scope>NUCLEOTIDE SEQUENCE [LARGE SCALE GENOMIC DNA]</scope>
    <source>
        <strain evidence="4 5">AT_MEX2019</strain>
        <tissue evidence="4">Muscle</tissue>
    </source>
</reference>
<dbReference type="CDD" id="cd22489">
    <property type="entry name" value="KH-I_FUBP3_rpt4"/>
    <property type="match status" value="1"/>
</dbReference>
<dbReference type="PANTHER" id="PTHR10288">
    <property type="entry name" value="KH DOMAIN CONTAINING RNA BINDING PROTEIN"/>
    <property type="match status" value="1"/>
</dbReference>
<dbReference type="SMART" id="SM00322">
    <property type="entry name" value="KH"/>
    <property type="match status" value="1"/>
</dbReference>
<keyword evidence="2" id="KW-0694">RNA-binding</keyword>
<name>A0ABU7AGR1_9TELE</name>
<dbReference type="InterPro" id="IPR004088">
    <property type="entry name" value="KH_dom_type_1"/>
</dbReference>
<organism evidence="4 5">
    <name type="scientific">Ataeniobius toweri</name>
    <dbReference type="NCBI Taxonomy" id="208326"/>
    <lineage>
        <taxon>Eukaryota</taxon>
        <taxon>Metazoa</taxon>
        <taxon>Chordata</taxon>
        <taxon>Craniata</taxon>
        <taxon>Vertebrata</taxon>
        <taxon>Euteleostomi</taxon>
        <taxon>Actinopterygii</taxon>
        <taxon>Neopterygii</taxon>
        <taxon>Teleostei</taxon>
        <taxon>Neoteleostei</taxon>
        <taxon>Acanthomorphata</taxon>
        <taxon>Ovalentaria</taxon>
        <taxon>Atherinomorphae</taxon>
        <taxon>Cyprinodontiformes</taxon>
        <taxon>Goodeidae</taxon>
        <taxon>Ataeniobius</taxon>
    </lineage>
</organism>
<dbReference type="Gene3D" id="3.30.1370.10">
    <property type="entry name" value="K Homology domain, type 1"/>
    <property type="match status" value="2"/>
</dbReference>
<dbReference type="PROSITE" id="PS50084">
    <property type="entry name" value="KH_TYPE_1"/>
    <property type="match status" value="1"/>
</dbReference>